<gene>
    <name evidence="2" type="ORF">V6N12_049992</name>
</gene>
<evidence type="ECO:0000313" key="2">
    <source>
        <dbReference type="EMBL" id="KAK8600134.1"/>
    </source>
</evidence>
<evidence type="ECO:0000256" key="1">
    <source>
        <dbReference type="SAM" id="MobiDB-lite"/>
    </source>
</evidence>
<comment type="caution">
    <text evidence="2">The sequence shown here is derived from an EMBL/GenBank/DDBJ whole genome shotgun (WGS) entry which is preliminary data.</text>
</comment>
<proteinExistence type="predicted"/>
<organism evidence="2 3">
    <name type="scientific">Hibiscus sabdariffa</name>
    <name type="common">roselle</name>
    <dbReference type="NCBI Taxonomy" id="183260"/>
    <lineage>
        <taxon>Eukaryota</taxon>
        <taxon>Viridiplantae</taxon>
        <taxon>Streptophyta</taxon>
        <taxon>Embryophyta</taxon>
        <taxon>Tracheophyta</taxon>
        <taxon>Spermatophyta</taxon>
        <taxon>Magnoliopsida</taxon>
        <taxon>eudicotyledons</taxon>
        <taxon>Gunneridae</taxon>
        <taxon>Pentapetalae</taxon>
        <taxon>rosids</taxon>
        <taxon>malvids</taxon>
        <taxon>Malvales</taxon>
        <taxon>Malvaceae</taxon>
        <taxon>Malvoideae</taxon>
        <taxon>Hibiscus</taxon>
    </lineage>
</organism>
<name>A0ABR2GB55_9ROSI</name>
<dbReference type="Proteomes" id="UP001472677">
    <property type="component" value="Unassembled WGS sequence"/>
</dbReference>
<feature type="region of interest" description="Disordered" evidence="1">
    <location>
        <begin position="1"/>
        <end position="23"/>
    </location>
</feature>
<evidence type="ECO:0000313" key="3">
    <source>
        <dbReference type="Proteomes" id="UP001472677"/>
    </source>
</evidence>
<dbReference type="EMBL" id="JBBPBM010000001">
    <property type="protein sequence ID" value="KAK8600134.1"/>
    <property type="molecule type" value="Genomic_DNA"/>
</dbReference>
<sequence>MLGKKGQSTTVDSSTLIAGSGVGKNSQTNNGIMRINVGIMETFRPDRIVPTANEAEASSSFTKEHVDHILALLKSNSVSSGTPSVSVAQSGKEISALSCCLNSSTP</sequence>
<protein>
    <submittedName>
        <fullName evidence="2">Uncharacterized protein</fullName>
    </submittedName>
</protein>
<accession>A0ABR2GB55</accession>
<reference evidence="2 3" key="1">
    <citation type="journal article" date="2024" name="G3 (Bethesda)">
        <title>Genome assembly of Hibiscus sabdariffa L. provides insights into metabolisms of medicinal natural products.</title>
        <authorList>
            <person name="Kim T."/>
        </authorList>
    </citation>
    <scope>NUCLEOTIDE SEQUENCE [LARGE SCALE GENOMIC DNA]</scope>
    <source>
        <strain evidence="2">TK-2024</strain>
        <tissue evidence="2">Old leaves</tissue>
    </source>
</reference>
<keyword evidence="3" id="KW-1185">Reference proteome</keyword>